<protein>
    <recommendedName>
        <fullName evidence="2">Ubiquitin carboxyl-terminal hydrolase</fullName>
        <ecNumber evidence="2">3.4.19.12</ecNumber>
    </recommendedName>
</protein>
<evidence type="ECO:0000256" key="1">
    <source>
        <dbReference type="ARBA" id="ARBA00000707"/>
    </source>
</evidence>
<proteinExistence type="inferred from homology"/>
<organism evidence="5 6">
    <name type="scientific">Limulus polyphemus</name>
    <name type="common">Atlantic horseshoe crab</name>
    <dbReference type="NCBI Taxonomy" id="6850"/>
    <lineage>
        <taxon>Eukaryota</taxon>
        <taxon>Metazoa</taxon>
        <taxon>Ecdysozoa</taxon>
        <taxon>Arthropoda</taxon>
        <taxon>Chelicerata</taxon>
        <taxon>Merostomata</taxon>
        <taxon>Xiphosura</taxon>
        <taxon>Limulidae</taxon>
        <taxon>Limulus</taxon>
    </lineage>
</organism>
<keyword evidence="5" id="KW-1185">Reference proteome</keyword>
<dbReference type="PROSITE" id="PS00972">
    <property type="entry name" value="USP_1"/>
    <property type="match status" value="1"/>
</dbReference>
<keyword evidence="2" id="KW-0833">Ubl conjugation pathway</keyword>
<dbReference type="PROSITE" id="PS50235">
    <property type="entry name" value="USP_3"/>
    <property type="match status" value="1"/>
</dbReference>
<dbReference type="GeneID" id="106478147"/>
<dbReference type="InterPro" id="IPR018200">
    <property type="entry name" value="USP_CS"/>
</dbReference>
<evidence type="ECO:0000313" key="5">
    <source>
        <dbReference type="Proteomes" id="UP000694941"/>
    </source>
</evidence>
<dbReference type="InterPro" id="IPR050185">
    <property type="entry name" value="Ub_carboxyl-term_hydrolase"/>
</dbReference>
<dbReference type="InterPro" id="IPR001394">
    <property type="entry name" value="Peptidase_C19_UCH"/>
</dbReference>
<keyword evidence="2" id="KW-0378">Hydrolase</keyword>
<name>A0ABM1S1A9_LIMPO</name>
<feature type="domain" description="USP" evidence="4">
    <location>
        <begin position="246"/>
        <end position="581"/>
    </location>
</feature>
<evidence type="ECO:0000256" key="3">
    <source>
        <dbReference type="SAM" id="MobiDB-lite"/>
    </source>
</evidence>
<keyword evidence="2" id="KW-0645">Protease</keyword>
<sequence>MPFERDQVQVPVMPVLTITGFKRSVPTVDVISLYTPGHYKCNSNDSDIVCHLSSSTGQPSDPTLSNCLQSSKNLSEKPSEVDVATFIPVPTQRTSSLRSLTLRYNGDTVSGSSTPVLTGFRSLSDSNFELKSKTFEICKNKLDQTKQLTSSILLKVSTNPSLVSNSTNTDTVSSLEHKKNLLTSCYQWKTLVSSQVQDTISINNAILGSSPTIGRSRRDSSVSEDSTSSGYGSSSSTDSVKTWKLTGLNNLGNTCFINAIVQCLCHTEPLFEYCIHGNYEDDINTTISNMKGELMKAFAKLVHSMSRANSSVPTCLKDFHSQLRVFTSCFPSNSQQDAQEFLRYLLQGLHEDVNTVRTILPTVTQDIDETLSESQKSTEACQRYLRNDNSKIIDIFLGQLRSTLQCLVCGHASVTFDPFWDLSVSIPKGFNKVSIQQCLDLFTKEELLDGDEKPTCSQCKTRQRCSKRFSIHKFPQILVLHIKRFSLAGKNQPKEFTANVEYPLKNFNLRPFASERVSYIPMYNLYAVANHSGSGDSGHYTAVCRHPYTEEWHQFNDTKVSKVSSKRVVSSNAYILFYELSSHCSRL</sequence>
<comment type="similarity">
    <text evidence="2">Belongs to the peptidase C19 family.</text>
</comment>
<evidence type="ECO:0000256" key="2">
    <source>
        <dbReference type="RuleBase" id="RU366025"/>
    </source>
</evidence>
<dbReference type="EC" id="3.4.19.12" evidence="2"/>
<dbReference type="CDD" id="cd02674">
    <property type="entry name" value="Peptidase_C19R"/>
    <property type="match status" value="1"/>
</dbReference>
<dbReference type="Pfam" id="PF00443">
    <property type="entry name" value="UCH"/>
    <property type="match status" value="1"/>
</dbReference>
<dbReference type="InterPro" id="IPR038765">
    <property type="entry name" value="Papain-like_cys_pep_sf"/>
</dbReference>
<dbReference type="Proteomes" id="UP000694941">
    <property type="component" value="Unplaced"/>
</dbReference>
<dbReference type="PANTHER" id="PTHR21646:SF23">
    <property type="entry name" value="UBIQUITIN CARBOXYL-TERMINAL HYDROLASE USP2"/>
    <property type="match status" value="1"/>
</dbReference>
<dbReference type="PANTHER" id="PTHR21646">
    <property type="entry name" value="UBIQUITIN CARBOXYL-TERMINAL HYDROLASE"/>
    <property type="match status" value="1"/>
</dbReference>
<dbReference type="SUPFAM" id="SSF54001">
    <property type="entry name" value="Cysteine proteinases"/>
    <property type="match status" value="1"/>
</dbReference>
<dbReference type="PROSITE" id="PS00973">
    <property type="entry name" value="USP_2"/>
    <property type="match status" value="1"/>
</dbReference>
<evidence type="ECO:0000313" key="6">
    <source>
        <dbReference type="RefSeq" id="XP_022237414.1"/>
    </source>
</evidence>
<feature type="compositionally biased region" description="Low complexity" evidence="3">
    <location>
        <begin position="223"/>
        <end position="239"/>
    </location>
</feature>
<dbReference type="InterPro" id="IPR028889">
    <property type="entry name" value="USP"/>
</dbReference>
<evidence type="ECO:0000259" key="4">
    <source>
        <dbReference type="PROSITE" id="PS50235"/>
    </source>
</evidence>
<dbReference type="Gene3D" id="3.90.70.10">
    <property type="entry name" value="Cysteine proteinases"/>
    <property type="match status" value="1"/>
</dbReference>
<feature type="region of interest" description="Disordered" evidence="3">
    <location>
        <begin position="212"/>
        <end position="239"/>
    </location>
</feature>
<comment type="catalytic activity">
    <reaction evidence="1 2">
        <text>Thiol-dependent hydrolysis of ester, thioester, amide, peptide and isopeptide bonds formed by the C-terminal Gly of ubiquitin (a 76-residue protein attached to proteins as an intracellular targeting signal).</text>
        <dbReference type="EC" id="3.4.19.12"/>
    </reaction>
</comment>
<reference evidence="6" key="1">
    <citation type="submission" date="2025-08" db="UniProtKB">
        <authorList>
            <consortium name="RefSeq"/>
        </authorList>
    </citation>
    <scope>IDENTIFICATION</scope>
    <source>
        <tissue evidence="6">Muscle</tissue>
    </source>
</reference>
<accession>A0ABM1S1A9</accession>
<gene>
    <name evidence="6" type="primary">LOC106478147</name>
</gene>
<keyword evidence="2" id="KW-0788">Thiol protease</keyword>
<dbReference type="RefSeq" id="XP_022237414.1">
    <property type="nucleotide sequence ID" value="XM_022381706.1"/>
</dbReference>